<organism evidence="8 9">
    <name type="scientific">Ganoderma sinense ZZ0214-1</name>
    <dbReference type="NCBI Taxonomy" id="1077348"/>
    <lineage>
        <taxon>Eukaryota</taxon>
        <taxon>Fungi</taxon>
        <taxon>Dikarya</taxon>
        <taxon>Basidiomycota</taxon>
        <taxon>Agaricomycotina</taxon>
        <taxon>Agaricomycetes</taxon>
        <taxon>Polyporales</taxon>
        <taxon>Polyporaceae</taxon>
        <taxon>Ganoderma</taxon>
    </lineage>
</organism>
<feature type="compositionally biased region" description="Basic and acidic residues" evidence="6">
    <location>
        <begin position="24"/>
        <end position="37"/>
    </location>
</feature>
<dbReference type="PANTHER" id="PTHR46481:SF10">
    <property type="entry name" value="ZINC FINGER BED DOMAIN-CONTAINING PROTEIN 39"/>
    <property type="match status" value="1"/>
</dbReference>
<feature type="domain" description="HAT C-terminal dimerisation" evidence="7">
    <location>
        <begin position="793"/>
        <end position="846"/>
    </location>
</feature>
<gene>
    <name evidence="8" type="ORF">GSI_04672</name>
</gene>
<dbReference type="STRING" id="1077348.A0A2G8SHI0"/>
<keyword evidence="5" id="KW-0539">Nucleus</keyword>
<dbReference type="InterPro" id="IPR052035">
    <property type="entry name" value="ZnF_BED_domain_contain"/>
</dbReference>
<accession>A0A2G8SHI0</accession>
<evidence type="ECO:0000259" key="7">
    <source>
        <dbReference type="Pfam" id="PF05699"/>
    </source>
</evidence>
<evidence type="ECO:0000256" key="5">
    <source>
        <dbReference type="ARBA" id="ARBA00023242"/>
    </source>
</evidence>
<dbReference type="InterPro" id="IPR008906">
    <property type="entry name" value="HATC_C_dom"/>
</dbReference>
<evidence type="ECO:0000256" key="6">
    <source>
        <dbReference type="SAM" id="MobiDB-lite"/>
    </source>
</evidence>
<evidence type="ECO:0000313" key="9">
    <source>
        <dbReference type="Proteomes" id="UP000230002"/>
    </source>
</evidence>
<evidence type="ECO:0000313" key="8">
    <source>
        <dbReference type="EMBL" id="PIL33222.1"/>
    </source>
</evidence>
<protein>
    <recommendedName>
        <fullName evidence="7">HAT C-terminal dimerisation domain-containing protein</fullName>
    </recommendedName>
</protein>
<feature type="region of interest" description="Disordered" evidence="6">
    <location>
        <begin position="705"/>
        <end position="765"/>
    </location>
</feature>
<proteinExistence type="predicted"/>
<dbReference type="Proteomes" id="UP000230002">
    <property type="component" value="Unassembled WGS sequence"/>
</dbReference>
<keyword evidence="3" id="KW-0863">Zinc-finger</keyword>
<feature type="compositionally biased region" description="Basic residues" evidence="6">
    <location>
        <begin position="1"/>
        <end position="11"/>
    </location>
</feature>
<comment type="caution">
    <text evidence="8">The sequence shown here is derived from an EMBL/GenBank/DDBJ whole genome shotgun (WGS) entry which is preliminary data.</text>
</comment>
<evidence type="ECO:0000256" key="3">
    <source>
        <dbReference type="ARBA" id="ARBA00022771"/>
    </source>
</evidence>
<dbReference type="SUPFAM" id="SSF53098">
    <property type="entry name" value="Ribonuclease H-like"/>
    <property type="match status" value="1"/>
</dbReference>
<keyword evidence="2" id="KW-0479">Metal-binding</keyword>
<evidence type="ECO:0000256" key="1">
    <source>
        <dbReference type="ARBA" id="ARBA00004123"/>
    </source>
</evidence>
<reference evidence="8 9" key="1">
    <citation type="journal article" date="2015" name="Sci. Rep.">
        <title>Chromosome-level genome map provides insights into diverse defense mechanisms in the medicinal fungus Ganoderma sinense.</title>
        <authorList>
            <person name="Zhu Y."/>
            <person name="Xu J."/>
            <person name="Sun C."/>
            <person name="Zhou S."/>
            <person name="Xu H."/>
            <person name="Nelson D.R."/>
            <person name="Qian J."/>
            <person name="Song J."/>
            <person name="Luo H."/>
            <person name="Xiang L."/>
            <person name="Li Y."/>
            <person name="Xu Z."/>
            <person name="Ji A."/>
            <person name="Wang L."/>
            <person name="Lu S."/>
            <person name="Hayward A."/>
            <person name="Sun W."/>
            <person name="Li X."/>
            <person name="Schwartz D.C."/>
            <person name="Wang Y."/>
            <person name="Chen S."/>
        </authorList>
    </citation>
    <scope>NUCLEOTIDE SEQUENCE [LARGE SCALE GENOMIC DNA]</scope>
    <source>
        <strain evidence="8 9">ZZ0214-1</strain>
    </source>
</reference>
<dbReference type="Pfam" id="PF05699">
    <property type="entry name" value="Dimer_Tnp_hAT"/>
    <property type="match status" value="1"/>
</dbReference>
<name>A0A2G8SHI0_9APHY</name>
<dbReference type="PANTHER" id="PTHR46481">
    <property type="entry name" value="ZINC FINGER BED DOMAIN-CONTAINING PROTEIN 4"/>
    <property type="match status" value="1"/>
</dbReference>
<dbReference type="InterPro" id="IPR012337">
    <property type="entry name" value="RNaseH-like_sf"/>
</dbReference>
<feature type="region of interest" description="Disordered" evidence="6">
    <location>
        <begin position="1"/>
        <end position="128"/>
    </location>
</feature>
<keyword evidence="9" id="KW-1185">Reference proteome</keyword>
<dbReference type="SUPFAM" id="SSF140996">
    <property type="entry name" value="Hermes dimerisation domain"/>
    <property type="match status" value="1"/>
</dbReference>
<dbReference type="OrthoDB" id="2792843at2759"/>
<keyword evidence="4" id="KW-0862">Zinc</keyword>
<sequence length="891" mass="100843">MASRTQRKHAGTHTGAASPPPKKTKTDGKEKQRERKQTSSANAQGSKPKAQKRSKNAAAATAAAPSDASGESSDGVEIIEEPQKMRGKRSHKTTVEEVEDEGDAVASDSQGARSRMGSEAEIDEDENEQLARMQKKWNVPIYAFYEEAEIRYKDGRRQHSFKCSKRGCSVHVNRFLDKKDASSTSNLHRHATDCWGPVVMKAAKEVANRNEAREKIVQSLLTSGTITAHFERRKGKITYSHQPHTRAETRLEIAKWVCESVRPFNIVKDPGFLVLMKTGRPNYYIPSPSTVAHDVKTIFARTRKRIARLLQEYDGDLNFTTDCWTSLNHRPFVAVVVHFEWQGAPISIPLDVVEVAKSHTGAELGDAFAEMLADFGIGEKMLGVTCDNASNNDTMVSAMTEDERLPSFDGHRARVRCFLHVLSLIVKTLLKQFDGRPDPEKAVMEEADRVLLNLLEGLQGYDSVIEDDAEGEEDDPDDDEVDAMEDMTEEQRAEFEVQVRPVKVVLAKIRNLAFKVVNSTTRLLPQWRALCVSQKVPNTLLPRDVRTRWNSTFDMLEGALSHKKVVDKMTGDKTNGLRACELSKDEWQTAAQLYKVLEYFKEATLFFSQGTPHLEKVIPAMDKLDKFLTDTSRNGKLQPTIRVASSLAKETLNRYYSYTDMSKAYRIAMVMHPRYKTHYFDQMKWRPDWKKTALELVQNEWHDRYADRPLPGIPDEEEQLPSMPPRTPTDINSDPGVHSDNERNMRGSQSDEQSEKSGSSGLLDSSDEFGLGANIHAIFEDPAPPDLQELGNELERYLRAGVEHCPNAIKWWVDRHAVYPRLSRMALDFLTIPVEAVSFFLTWSQAGFVKAEDERKVVRSDDIEDERKVVRSDDIEGDASDYEMDEGWDKI</sequence>
<dbReference type="GO" id="GO:0008270">
    <property type="term" value="F:zinc ion binding"/>
    <property type="evidence" value="ECO:0007669"/>
    <property type="project" value="UniProtKB-KW"/>
</dbReference>
<dbReference type="GO" id="GO:0046983">
    <property type="term" value="F:protein dimerization activity"/>
    <property type="evidence" value="ECO:0007669"/>
    <property type="project" value="InterPro"/>
</dbReference>
<evidence type="ECO:0000256" key="4">
    <source>
        <dbReference type="ARBA" id="ARBA00022833"/>
    </source>
</evidence>
<dbReference type="AlphaFoldDB" id="A0A2G8SHI0"/>
<dbReference type="EMBL" id="AYKW01000008">
    <property type="protein sequence ID" value="PIL33222.1"/>
    <property type="molecule type" value="Genomic_DNA"/>
</dbReference>
<dbReference type="GO" id="GO:0005634">
    <property type="term" value="C:nucleus"/>
    <property type="evidence" value="ECO:0007669"/>
    <property type="project" value="UniProtKB-SubCell"/>
</dbReference>
<evidence type="ECO:0000256" key="2">
    <source>
        <dbReference type="ARBA" id="ARBA00022723"/>
    </source>
</evidence>
<feature type="compositionally biased region" description="Low complexity" evidence="6">
    <location>
        <begin position="56"/>
        <end position="69"/>
    </location>
</feature>
<comment type="subcellular location">
    <subcellularLocation>
        <location evidence="1">Nucleus</location>
    </subcellularLocation>
</comment>